<dbReference type="InterPro" id="IPR003347">
    <property type="entry name" value="JmjC_dom"/>
</dbReference>
<dbReference type="SMART" id="SM00558">
    <property type="entry name" value="JmjC"/>
    <property type="match status" value="1"/>
</dbReference>
<evidence type="ECO:0000256" key="1">
    <source>
        <dbReference type="SAM" id="MobiDB-lite"/>
    </source>
</evidence>
<dbReference type="HOGENOM" id="CLU_016785_0_1_1"/>
<dbReference type="OMA" id="VPDYCYI"/>
<comment type="caution">
    <text evidence="3">The sequence shown here is derived from an EMBL/GenBank/DDBJ whole genome shotgun (WGS) entry which is preliminary data.</text>
</comment>
<protein>
    <submittedName>
        <fullName evidence="3">Clavaminate synthase-like protein</fullName>
    </submittedName>
</protein>
<dbReference type="PANTHER" id="PTHR12461:SF94">
    <property type="entry name" value="JMJC DOMAIN-CONTAINING PROTEIN"/>
    <property type="match status" value="1"/>
</dbReference>
<name>A0A066W6Y6_TILAU</name>
<keyword evidence="4" id="KW-1185">Reference proteome</keyword>
<dbReference type="InterPro" id="IPR041667">
    <property type="entry name" value="Cupin_8"/>
</dbReference>
<organism evidence="3 4">
    <name type="scientific">Tilletiaria anomala (strain ATCC 24038 / CBS 436.72 / UBC 951)</name>
    <dbReference type="NCBI Taxonomy" id="1037660"/>
    <lineage>
        <taxon>Eukaryota</taxon>
        <taxon>Fungi</taxon>
        <taxon>Dikarya</taxon>
        <taxon>Basidiomycota</taxon>
        <taxon>Ustilaginomycotina</taxon>
        <taxon>Exobasidiomycetes</taxon>
        <taxon>Georgefischeriales</taxon>
        <taxon>Tilletiariaceae</taxon>
        <taxon>Tilletiaria</taxon>
    </lineage>
</organism>
<dbReference type="PANTHER" id="PTHR12461">
    <property type="entry name" value="HYPOXIA-INDUCIBLE FACTOR 1 ALPHA INHIBITOR-RELATED"/>
    <property type="match status" value="1"/>
</dbReference>
<evidence type="ECO:0000313" key="3">
    <source>
        <dbReference type="EMBL" id="KDN46824.1"/>
    </source>
</evidence>
<dbReference type="EMBL" id="JMSN01000033">
    <property type="protein sequence ID" value="KDN46824.1"/>
    <property type="molecule type" value="Genomic_DNA"/>
</dbReference>
<dbReference type="SUPFAM" id="SSF51197">
    <property type="entry name" value="Clavaminate synthase-like"/>
    <property type="match status" value="1"/>
</dbReference>
<dbReference type="RefSeq" id="XP_013243690.1">
    <property type="nucleotide sequence ID" value="XM_013388236.1"/>
</dbReference>
<feature type="region of interest" description="Disordered" evidence="1">
    <location>
        <begin position="430"/>
        <end position="458"/>
    </location>
</feature>
<dbReference type="PROSITE" id="PS51184">
    <property type="entry name" value="JMJC"/>
    <property type="match status" value="1"/>
</dbReference>
<proteinExistence type="predicted"/>
<dbReference type="STRING" id="1037660.A0A066W6Y6"/>
<dbReference type="Proteomes" id="UP000027361">
    <property type="component" value="Unassembled WGS sequence"/>
</dbReference>
<dbReference type="GeneID" id="25264326"/>
<evidence type="ECO:0000313" key="4">
    <source>
        <dbReference type="Proteomes" id="UP000027361"/>
    </source>
</evidence>
<dbReference type="Pfam" id="PF13621">
    <property type="entry name" value="Cupin_8"/>
    <property type="match status" value="1"/>
</dbReference>
<dbReference type="Gene3D" id="2.60.120.650">
    <property type="entry name" value="Cupin"/>
    <property type="match status" value="1"/>
</dbReference>
<accession>A0A066W6Y6</accession>
<gene>
    <name evidence="3" type="ORF">K437DRAFT_256103</name>
</gene>
<dbReference type="AlphaFoldDB" id="A0A066W6Y6"/>
<dbReference type="InParanoid" id="A0A066W6Y6"/>
<evidence type="ECO:0000259" key="2">
    <source>
        <dbReference type="PROSITE" id="PS51184"/>
    </source>
</evidence>
<dbReference type="OrthoDB" id="47172at2759"/>
<sequence>MAVLSATPTLHIVTSFQKSLHQLENDAGLGNCDQVYIEDLNKCASIVARLTSSSEVRQLLETGLHRRLHKSCNDLIAVCNDKFKVYPYNEVPRCWRALYTAASLLSACTTLVAVTHLSLTLLRSANVHTEEVLAAVQKLDLAIIVAGAPGTDVKACIQDTIRGLQRCALLQDIGSQARDVPQRPSKKRRVDEDTSKTLASSVRCRAAKAVPEVSALPWLSGDDPRRLRPFIVRGFAEDWPASIPDHEGSSRVGRWADGDYLGRIAGPGRVVPVEVGGSYTAEDWSQGIVGWETFLESSGWHLTHGHHPVSTRGHHQKHAGKQLYLAQHQLVQQFPSLLRDIITPDIVHMELAKPPWMPGYQPPLDADGNADHLTNVWIGPEGTNSPAHTDPYYNCYIQVVGRKAIWLAPPDSDEQGGMQTFGSSSARIASGSETERAAHASPMGHISKADPSDDVDEGDDGAAALMTNTSRVDVFHVEGDAQEVTYPPAFKNHVEPRAMHAILEPGDLLFMPPGWWHAMRSLSRSFSVSMWF</sequence>
<reference evidence="3 4" key="1">
    <citation type="submission" date="2014-05" db="EMBL/GenBank/DDBJ databases">
        <title>Draft genome sequence of a rare smut relative, Tilletiaria anomala UBC 951.</title>
        <authorList>
            <consortium name="DOE Joint Genome Institute"/>
            <person name="Toome M."/>
            <person name="Kuo A."/>
            <person name="Henrissat B."/>
            <person name="Lipzen A."/>
            <person name="Tritt A."/>
            <person name="Yoshinaga Y."/>
            <person name="Zane M."/>
            <person name="Barry K."/>
            <person name="Grigoriev I.V."/>
            <person name="Spatafora J.W."/>
            <person name="Aimea M.C."/>
        </authorList>
    </citation>
    <scope>NUCLEOTIDE SEQUENCE [LARGE SCALE GENOMIC DNA]</scope>
    <source>
        <strain evidence="3 4">UBC 951</strain>
    </source>
</reference>
<feature type="domain" description="JmjC" evidence="2">
    <location>
        <begin position="351"/>
        <end position="532"/>
    </location>
</feature>